<name>A0A9N8KX26_CHRIL</name>
<dbReference type="AlphaFoldDB" id="A0A9N8KX26"/>
<protein>
    <submittedName>
        <fullName evidence="1">Uncharacterized protein</fullName>
    </submittedName>
</protein>
<dbReference type="EMBL" id="LR824004">
    <property type="protein sequence ID" value="CAD0194350.1"/>
    <property type="molecule type" value="Genomic_DNA"/>
</dbReference>
<gene>
    <name evidence="1" type="ORF">CINC_LOCUS640</name>
</gene>
<organism evidence="1 2">
    <name type="scientific">Chrysodeixis includens</name>
    <name type="common">Soybean looper</name>
    <name type="synonym">Pseudoplusia includens</name>
    <dbReference type="NCBI Taxonomy" id="689277"/>
    <lineage>
        <taxon>Eukaryota</taxon>
        <taxon>Metazoa</taxon>
        <taxon>Ecdysozoa</taxon>
        <taxon>Arthropoda</taxon>
        <taxon>Hexapoda</taxon>
        <taxon>Insecta</taxon>
        <taxon>Pterygota</taxon>
        <taxon>Neoptera</taxon>
        <taxon>Endopterygota</taxon>
        <taxon>Lepidoptera</taxon>
        <taxon>Glossata</taxon>
        <taxon>Ditrysia</taxon>
        <taxon>Noctuoidea</taxon>
        <taxon>Noctuidae</taxon>
        <taxon>Plusiinae</taxon>
        <taxon>Chrysodeixis</taxon>
    </lineage>
</organism>
<dbReference type="Proteomes" id="UP001154114">
    <property type="component" value="Chromosome 1"/>
</dbReference>
<sequence length="147" mass="15083">MVGAAAAGSTNTAFATGVAVASTIIPLITYDAVASVSSCTITHVTAFIFTIIAGGANVAITDVADNAGVTAAHARAQRVQLPKNGAGFRHPPVLCPPSITTDNGVSMRGHELRTPLVSCLASRTPHFLLVSSSTNSVFIVSSWDMFQ</sequence>
<proteinExistence type="predicted"/>
<evidence type="ECO:0000313" key="2">
    <source>
        <dbReference type="Proteomes" id="UP001154114"/>
    </source>
</evidence>
<reference evidence="1" key="1">
    <citation type="submission" date="2021-12" db="EMBL/GenBank/DDBJ databases">
        <authorList>
            <person name="King R."/>
        </authorList>
    </citation>
    <scope>NUCLEOTIDE SEQUENCE</scope>
</reference>
<evidence type="ECO:0000313" key="1">
    <source>
        <dbReference type="EMBL" id="CAD0194350.1"/>
    </source>
</evidence>
<accession>A0A9N8KX26</accession>
<keyword evidence="2" id="KW-1185">Reference proteome</keyword>